<dbReference type="EMBL" id="CP141614">
    <property type="protein sequence ID" value="WRP15412.1"/>
    <property type="molecule type" value="Genomic_DNA"/>
</dbReference>
<dbReference type="InterPro" id="IPR003789">
    <property type="entry name" value="Asn/Gln_tRNA_amidoTrase-B-like"/>
</dbReference>
<dbReference type="HAMAP" id="MF_00121">
    <property type="entry name" value="GatB"/>
    <property type="match status" value="1"/>
</dbReference>
<dbReference type="NCBIfam" id="NF004014">
    <property type="entry name" value="PRK05477.1-4"/>
    <property type="match status" value="1"/>
</dbReference>
<keyword evidence="3 10" id="KW-0436">Ligase</keyword>
<comment type="function">
    <text evidence="7 10">Allows the formation of correctly charged Asn-tRNA(Asn) or Gln-tRNA(Gln) through the transamidation of misacylated Asp-tRNA(Asn) or Glu-tRNA(Gln) in organisms which lack either or both of asparaginyl-tRNA or glutaminyl-tRNA synthetases. The reaction takes place in the presence of glutamine and ATP through an activated phospho-Asp-tRNA(Asn) or phospho-Glu-tRNA(Gln).</text>
</comment>
<evidence type="ECO:0000313" key="12">
    <source>
        <dbReference type="EMBL" id="WRP15412.1"/>
    </source>
</evidence>
<dbReference type="InterPro" id="IPR017958">
    <property type="entry name" value="Gln-tRNA_amidoTrfase_suB_CS"/>
</dbReference>
<organism evidence="12 13">
    <name type="scientific">Geochorda subterranea</name>
    <dbReference type="NCBI Taxonomy" id="3109564"/>
    <lineage>
        <taxon>Bacteria</taxon>
        <taxon>Bacillati</taxon>
        <taxon>Bacillota</taxon>
        <taxon>Limnochordia</taxon>
        <taxon>Limnochordales</taxon>
        <taxon>Geochordaceae</taxon>
        <taxon>Geochorda</taxon>
    </lineage>
</organism>
<dbReference type="InterPro" id="IPR042114">
    <property type="entry name" value="GatB_C_1"/>
</dbReference>
<dbReference type="InterPro" id="IPR004413">
    <property type="entry name" value="GatB"/>
</dbReference>
<evidence type="ECO:0000256" key="9">
    <source>
        <dbReference type="ARBA" id="ARBA00047913"/>
    </source>
</evidence>
<dbReference type="SMART" id="SM00845">
    <property type="entry name" value="GatB_Yqey"/>
    <property type="match status" value="1"/>
</dbReference>
<evidence type="ECO:0000313" key="13">
    <source>
        <dbReference type="Proteomes" id="UP001333102"/>
    </source>
</evidence>
<dbReference type="PROSITE" id="PS01234">
    <property type="entry name" value="GATB"/>
    <property type="match status" value="1"/>
</dbReference>
<keyword evidence="6 10" id="KW-0648">Protein biosynthesis</keyword>
<dbReference type="SUPFAM" id="SSF89095">
    <property type="entry name" value="GatB/YqeY motif"/>
    <property type="match status" value="1"/>
</dbReference>
<sequence length="505" mass="56092">MQERPTLAESRTAREGLPAGWEVVIGLEIHVELATRSKVFCGCSTEFGAPPNTHVCPVCLGLPGSLPVLNEKAVEYAVRAGLALNCRVAERAKFDRKNYFYPDLPKAYQISQYDRPLCTDGWLDVQVDGQTRRVGIIRVHLEEETGKLVHSTATIVGSRYSLVDYNRSGVPLIEIVTRPDLRSPEEARLFLEELRSIMLYLGVSDVKMEEGSLRCDANVSVRRPGERRLGTKTEVKNLNTFKAVERALRYEAWRQAAILEEGGVVRQETRGWDEASGSTILMRTKETVEDYRYFPEPDVPPVELDPSWVESIRRSLPELPSARRRRLQEAYKLPAYDASVLCEHPALADFFEAVARRTGDPKAASNWVMGEVLRLLRAMGMEPADLAGRETWVAYLSEVLALVRGGTVTASVGKEVLEESLRTDQPPSAIVRARGLEQVGDETQLVQWVRQAIAANPDAVASYRSGKEQAAGFLVGQVMKLSRGKANPKVVGELVRQELGPPGRG</sequence>
<proteinExistence type="inferred from homology"/>
<dbReference type="NCBIfam" id="NF004012">
    <property type="entry name" value="PRK05477.1-2"/>
    <property type="match status" value="1"/>
</dbReference>
<dbReference type="PANTHER" id="PTHR11659:SF0">
    <property type="entry name" value="GLUTAMYL-TRNA(GLN) AMIDOTRANSFERASE SUBUNIT B, MITOCHONDRIAL"/>
    <property type="match status" value="1"/>
</dbReference>
<evidence type="ECO:0000256" key="5">
    <source>
        <dbReference type="ARBA" id="ARBA00022840"/>
    </source>
</evidence>
<keyword evidence="5 10" id="KW-0067">ATP-binding</keyword>
<dbReference type="Gene3D" id="1.10.10.410">
    <property type="match status" value="1"/>
</dbReference>
<evidence type="ECO:0000256" key="7">
    <source>
        <dbReference type="ARBA" id="ARBA00024799"/>
    </source>
</evidence>
<reference evidence="13" key="1">
    <citation type="submission" date="2023-12" db="EMBL/GenBank/DDBJ databases">
        <title>Novel isolates from deep terrestrial aquifers shed light on the physiology and ecology of the class Limnochordia.</title>
        <authorList>
            <person name="Karnachuk O.V."/>
            <person name="Lukina A.P."/>
            <person name="Avakyan M.R."/>
            <person name="Kadnikov V."/>
            <person name="Begmatov S."/>
            <person name="Beletsky A.V."/>
            <person name="Mardanov A.V."/>
            <person name="Ravin N.V."/>
        </authorList>
    </citation>
    <scope>NUCLEOTIDE SEQUENCE [LARGE SCALE GENOMIC DNA]</scope>
    <source>
        <strain evidence="13">LN</strain>
    </source>
</reference>
<dbReference type="InterPro" id="IPR018027">
    <property type="entry name" value="Asn/Gln_amidotransferase"/>
</dbReference>
<accession>A0ABZ1BTF9</accession>
<dbReference type="SUPFAM" id="SSF55931">
    <property type="entry name" value="Glutamine synthetase/guanido kinase"/>
    <property type="match status" value="1"/>
</dbReference>
<dbReference type="PANTHER" id="PTHR11659">
    <property type="entry name" value="GLUTAMYL-TRNA GLN AMIDOTRANSFERASE SUBUNIT B MITOCHONDRIAL AND PROKARYOTIC PET112-RELATED"/>
    <property type="match status" value="1"/>
</dbReference>
<evidence type="ECO:0000256" key="6">
    <source>
        <dbReference type="ARBA" id="ARBA00022917"/>
    </source>
</evidence>
<dbReference type="Proteomes" id="UP001333102">
    <property type="component" value="Chromosome"/>
</dbReference>
<dbReference type="NCBIfam" id="TIGR00133">
    <property type="entry name" value="gatB"/>
    <property type="match status" value="1"/>
</dbReference>
<dbReference type="InterPro" id="IPR006075">
    <property type="entry name" value="Asn/Gln-tRNA_Trfase_suB/E_cat"/>
</dbReference>
<comment type="subunit">
    <text evidence="2 10">Heterotrimer of A, B and C subunits.</text>
</comment>
<evidence type="ECO:0000256" key="4">
    <source>
        <dbReference type="ARBA" id="ARBA00022741"/>
    </source>
</evidence>
<dbReference type="InterPro" id="IPR014746">
    <property type="entry name" value="Gln_synth/guanido_kin_cat_dom"/>
</dbReference>
<comment type="catalytic activity">
    <reaction evidence="8 10">
        <text>L-aspartyl-tRNA(Asn) + L-glutamine + ATP + H2O = L-asparaginyl-tRNA(Asn) + L-glutamate + ADP + phosphate + 2 H(+)</text>
        <dbReference type="Rhea" id="RHEA:14513"/>
        <dbReference type="Rhea" id="RHEA-COMP:9674"/>
        <dbReference type="Rhea" id="RHEA-COMP:9677"/>
        <dbReference type="ChEBI" id="CHEBI:15377"/>
        <dbReference type="ChEBI" id="CHEBI:15378"/>
        <dbReference type="ChEBI" id="CHEBI:29985"/>
        <dbReference type="ChEBI" id="CHEBI:30616"/>
        <dbReference type="ChEBI" id="CHEBI:43474"/>
        <dbReference type="ChEBI" id="CHEBI:58359"/>
        <dbReference type="ChEBI" id="CHEBI:78515"/>
        <dbReference type="ChEBI" id="CHEBI:78516"/>
        <dbReference type="ChEBI" id="CHEBI:456216"/>
    </reaction>
</comment>
<comment type="similarity">
    <text evidence="1 10">Belongs to the GatB/GatE family. GatB subfamily.</text>
</comment>
<keyword evidence="4 10" id="KW-0547">Nucleotide-binding</keyword>
<dbReference type="Pfam" id="PF02637">
    <property type="entry name" value="GatB_Yqey"/>
    <property type="match status" value="1"/>
</dbReference>
<name>A0ABZ1BTF9_9FIRM</name>
<dbReference type="InterPro" id="IPR017959">
    <property type="entry name" value="Asn/Gln-tRNA_amidoTrfase_suB/E"/>
</dbReference>
<evidence type="ECO:0000256" key="10">
    <source>
        <dbReference type="HAMAP-Rule" id="MF_00121"/>
    </source>
</evidence>
<evidence type="ECO:0000256" key="2">
    <source>
        <dbReference type="ARBA" id="ARBA00011123"/>
    </source>
</evidence>
<evidence type="ECO:0000259" key="11">
    <source>
        <dbReference type="SMART" id="SM00845"/>
    </source>
</evidence>
<dbReference type="Gene3D" id="1.10.150.380">
    <property type="entry name" value="GatB domain, N-terminal subdomain"/>
    <property type="match status" value="1"/>
</dbReference>
<keyword evidence="13" id="KW-1185">Reference proteome</keyword>
<dbReference type="EC" id="6.3.5.-" evidence="10"/>
<protein>
    <recommendedName>
        <fullName evidence="10">Aspartyl/glutamyl-tRNA(Asn/Gln) amidotransferase subunit B</fullName>
        <shortName evidence="10">Asp/Glu-ADT subunit B</shortName>
        <ecNumber evidence="10">6.3.5.-</ecNumber>
    </recommendedName>
</protein>
<comment type="catalytic activity">
    <reaction evidence="9 10">
        <text>L-glutamyl-tRNA(Gln) + L-glutamine + ATP + H2O = L-glutaminyl-tRNA(Gln) + L-glutamate + ADP + phosphate + H(+)</text>
        <dbReference type="Rhea" id="RHEA:17521"/>
        <dbReference type="Rhea" id="RHEA-COMP:9681"/>
        <dbReference type="Rhea" id="RHEA-COMP:9684"/>
        <dbReference type="ChEBI" id="CHEBI:15377"/>
        <dbReference type="ChEBI" id="CHEBI:15378"/>
        <dbReference type="ChEBI" id="CHEBI:29985"/>
        <dbReference type="ChEBI" id="CHEBI:30616"/>
        <dbReference type="ChEBI" id="CHEBI:43474"/>
        <dbReference type="ChEBI" id="CHEBI:58359"/>
        <dbReference type="ChEBI" id="CHEBI:78520"/>
        <dbReference type="ChEBI" id="CHEBI:78521"/>
        <dbReference type="ChEBI" id="CHEBI:456216"/>
    </reaction>
</comment>
<evidence type="ECO:0000256" key="8">
    <source>
        <dbReference type="ARBA" id="ARBA00047380"/>
    </source>
</evidence>
<evidence type="ECO:0000256" key="3">
    <source>
        <dbReference type="ARBA" id="ARBA00022598"/>
    </source>
</evidence>
<feature type="domain" description="Asn/Gln amidotransferase" evidence="11">
    <location>
        <begin position="349"/>
        <end position="499"/>
    </location>
</feature>
<gene>
    <name evidence="10 12" type="primary">gatB</name>
    <name evidence="12" type="ORF">VLY81_04400</name>
</gene>
<evidence type="ECO:0000256" key="1">
    <source>
        <dbReference type="ARBA" id="ARBA00005306"/>
    </source>
</evidence>
<dbReference type="InterPro" id="IPR023168">
    <property type="entry name" value="GatB_Yqey_C_2"/>
</dbReference>
<dbReference type="RefSeq" id="WP_324669815.1">
    <property type="nucleotide sequence ID" value="NZ_CP141614.1"/>
</dbReference>
<dbReference type="Pfam" id="PF02934">
    <property type="entry name" value="GatB_N"/>
    <property type="match status" value="1"/>
</dbReference>